<evidence type="ECO:0000256" key="5">
    <source>
        <dbReference type="ARBA" id="ARBA00023163"/>
    </source>
</evidence>
<feature type="domain" description="RNA polymerase sigma factor 70 region 4 type 2" evidence="7">
    <location>
        <begin position="129"/>
        <end position="178"/>
    </location>
</feature>
<dbReference type="InterPro" id="IPR007627">
    <property type="entry name" value="RNA_pol_sigma70_r2"/>
</dbReference>
<dbReference type="Gene3D" id="1.10.1740.10">
    <property type="match status" value="1"/>
</dbReference>
<dbReference type="AlphaFoldDB" id="A0A3A9ZWN7"/>
<dbReference type="Gene3D" id="1.10.10.10">
    <property type="entry name" value="Winged helix-like DNA-binding domain superfamily/Winged helix DNA-binding domain"/>
    <property type="match status" value="1"/>
</dbReference>
<dbReference type="NCBIfam" id="NF007214">
    <property type="entry name" value="PRK09636.1"/>
    <property type="match status" value="1"/>
</dbReference>
<evidence type="ECO:0000259" key="6">
    <source>
        <dbReference type="Pfam" id="PF04542"/>
    </source>
</evidence>
<protein>
    <submittedName>
        <fullName evidence="8">RNA polymerase sigma-70 factor</fullName>
    </submittedName>
</protein>
<dbReference type="OrthoDB" id="6689546at2"/>
<dbReference type="InterPro" id="IPR013249">
    <property type="entry name" value="RNA_pol_sigma70_r4_t2"/>
</dbReference>
<comment type="caution">
    <text evidence="8">The sequence shown here is derived from an EMBL/GenBank/DDBJ whole genome shotgun (WGS) entry which is preliminary data.</text>
</comment>
<dbReference type="InterPro" id="IPR052704">
    <property type="entry name" value="ECF_Sigma-70_Domain"/>
</dbReference>
<dbReference type="GO" id="GO:0003677">
    <property type="term" value="F:DNA binding"/>
    <property type="evidence" value="ECO:0007669"/>
    <property type="project" value="InterPro"/>
</dbReference>
<keyword evidence="5" id="KW-0804">Transcription</keyword>
<evidence type="ECO:0000256" key="2">
    <source>
        <dbReference type="ARBA" id="ARBA00011344"/>
    </source>
</evidence>
<dbReference type="InterPro" id="IPR014284">
    <property type="entry name" value="RNA_pol_sigma-70_dom"/>
</dbReference>
<dbReference type="GO" id="GO:0016987">
    <property type="term" value="F:sigma factor activity"/>
    <property type="evidence" value="ECO:0007669"/>
    <property type="project" value="UniProtKB-KW"/>
</dbReference>
<dbReference type="SUPFAM" id="SSF88659">
    <property type="entry name" value="Sigma3 and sigma4 domains of RNA polymerase sigma factors"/>
    <property type="match status" value="1"/>
</dbReference>
<evidence type="ECO:0000256" key="1">
    <source>
        <dbReference type="ARBA" id="ARBA00010641"/>
    </source>
</evidence>
<dbReference type="PANTHER" id="PTHR30173">
    <property type="entry name" value="SIGMA 19 FACTOR"/>
    <property type="match status" value="1"/>
</dbReference>
<proteinExistence type="inferred from homology"/>
<dbReference type="InterPro" id="IPR032710">
    <property type="entry name" value="NTF2-like_dom_sf"/>
</dbReference>
<evidence type="ECO:0000256" key="4">
    <source>
        <dbReference type="ARBA" id="ARBA00023082"/>
    </source>
</evidence>
<accession>A0A3A9ZWN7</accession>
<evidence type="ECO:0000259" key="7">
    <source>
        <dbReference type="Pfam" id="PF08281"/>
    </source>
</evidence>
<dbReference type="InterPro" id="IPR036388">
    <property type="entry name" value="WH-like_DNA-bd_sf"/>
</dbReference>
<dbReference type="SUPFAM" id="SSF54427">
    <property type="entry name" value="NTF2-like"/>
    <property type="match status" value="1"/>
</dbReference>
<dbReference type="InterPro" id="IPR014303">
    <property type="entry name" value="RNA_pol_sigma-70_ECF"/>
</dbReference>
<organism evidence="8 9">
    <name type="scientific">Micromonospora costi</name>
    <dbReference type="NCBI Taxonomy" id="1530042"/>
    <lineage>
        <taxon>Bacteria</taxon>
        <taxon>Bacillati</taxon>
        <taxon>Actinomycetota</taxon>
        <taxon>Actinomycetes</taxon>
        <taxon>Micromonosporales</taxon>
        <taxon>Micromonosporaceae</taxon>
        <taxon>Micromonospora</taxon>
    </lineage>
</organism>
<feature type="domain" description="RNA polymerase sigma-70 region 2" evidence="6">
    <location>
        <begin position="30"/>
        <end position="93"/>
    </location>
</feature>
<evidence type="ECO:0000313" key="8">
    <source>
        <dbReference type="EMBL" id="RKN52254.1"/>
    </source>
</evidence>
<keyword evidence="9" id="KW-1185">Reference proteome</keyword>
<dbReference type="Pfam" id="PF08281">
    <property type="entry name" value="Sigma70_r4_2"/>
    <property type="match status" value="1"/>
</dbReference>
<sequence>MIGRGRAVADSGVAHEAVGAGDLDGAAAIFTSVRPRLFGIAYRMLSSASEAEDLVQEVWLRWQTTDRSVVVNPAAFLATTTTRLAINALQSARMRRETYIGPWLPEPVDTSADPYLGAERGEALEFAALLLMEKLTPNERAAYVLREAFDYPYAQIADILRSTEPAVRQLVSRARRHMAEERRTPVSAEAQRELLTTFIAAARSGDMAALERLLAADVTNIADGNGRVRVSRRPVVGAERVAKFMTALMWFWEGVEVRWATTNGQTSAVLWHDGEVYGLITVSASTDGIDRVLWMVNPEKITAAVAPA</sequence>
<dbReference type="PANTHER" id="PTHR30173:SF36">
    <property type="entry name" value="ECF RNA POLYMERASE SIGMA FACTOR SIGJ"/>
    <property type="match status" value="1"/>
</dbReference>
<reference evidence="8 9" key="1">
    <citation type="journal article" date="2015" name="Int. J. Syst. Evol. Microbiol.">
        <title>Micromonospora costi sp. nov., isolated from a leaf of Costus speciosus.</title>
        <authorList>
            <person name="Thawai C."/>
        </authorList>
    </citation>
    <scope>NUCLEOTIDE SEQUENCE [LARGE SCALE GENOMIC DNA]</scope>
    <source>
        <strain evidence="8 9">CS1-12</strain>
    </source>
</reference>
<dbReference type="GO" id="GO:0006352">
    <property type="term" value="P:DNA-templated transcription initiation"/>
    <property type="evidence" value="ECO:0007669"/>
    <property type="project" value="InterPro"/>
</dbReference>
<dbReference type="InterPro" id="IPR013324">
    <property type="entry name" value="RNA_pol_sigma_r3/r4-like"/>
</dbReference>
<dbReference type="NCBIfam" id="TIGR02957">
    <property type="entry name" value="SigX4"/>
    <property type="match status" value="1"/>
</dbReference>
<dbReference type="NCBIfam" id="TIGR02937">
    <property type="entry name" value="sigma70-ECF"/>
    <property type="match status" value="1"/>
</dbReference>
<dbReference type="Gene3D" id="3.10.450.50">
    <property type="match status" value="1"/>
</dbReference>
<evidence type="ECO:0000256" key="3">
    <source>
        <dbReference type="ARBA" id="ARBA00023015"/>
    </source>
</evidence>
<name>A0A3A9ZWN7_9ACTN</name>
<dbReference type="Pfam" id="PF04542">
    <property type="entry name" value="Sigma70_r2"/>
    <property type="match status" value="1"/>
</dbReference>
<keyword evidence="4" id="KW-0731">Sigma factor</keyword>
<evidence type="ECO:0000313" key="9">
    <source>
        <dbReference type="Proteomes" id="UP000279968"/>
    </source>
</evidence>
<comment type="similarity">
    <text evidence="1">Belongs to the sigma-70 factor family. ECF subfamily.</text>
</comment>
<dbReference type="Proteomes" id="UP000279968">
    <property type="component" value="Unassembled WGS sequence"/>
</dbReference>
<comment type="subunit">
    <text evidence="2">Interacts transiently with the RNA polymerase catalytic core formed by RpoA, RpoB, RpoC and RpoZ (2 alpha, 1 beta, 1 beta' and 1 omega subunit) to form the RNA polymerase holoenzyme that can initiate transcription.</text>
</comment>
<gene>
    <name evidence="8" type="ORF">D7193_26075</name>
</gene>
<dbReference type="SUPFAM" id="SSF88946">
    <property type="entry name" value="Sigma2 domain of RNA polymerase sigma factors"/>
    <property type="match status" value="1"/>
</dbReference>
<dbReference type="EMBL" id="RBAN01000005">
    <property type="protein sequence ID" value="RKN52254.1"/>
    <property type="molecule type" value="Genomic_DNA"/>
</dbReference>
<dbReference type="CDD" id="cd06171">
    <property type="entry name" value="Sigma70_r4"/>
    <property type="match status" value="1"/>
</dbReference>
<dbReference type="InterPro" id="IPR013325">
    <property type="entry name" value="RNA_pol_sigma_r2"/>
</dbReference>
<keyword evidence="3" id="KW-0805">Transcription regulation</keyword>